<keyword evidence="3" id="KW-1185">Reference proteome</keyword>
<dbReference type="InterPro" id="IPR050143">
    <property type="entry name" value="TRIM/RBCC"/>
</dbReference>
<sequence>GALLQKRDFRHRPLRLATRPAGHPFSGVGGPPDTRHLVPISCLALSWATVWELSWAGDLKSRCRPQLPGVAQGTARLLFPGPATPLIPASPGLISAPNALILPPVTVTLDPDTAHPKLVLSEDGKRVRRGHTRQDLPNTPERFNSEPCVLGREGFTSGRHYWEVEVGDGPRWAVGVARESVRRKREVSYSPKGGIWAVRRWGDQFWALTSPVTLLPQSRVPSRIRVCLDCDRGQVTFFGAGDEAPIFTFPPGSPQLLWGQWSVSFPTCLCPSSTDREYPGRSL</sequence>
<dbReference type="Proteomes" id="UP000694393">
    <property type="component" value="Unplaced"/>
</dbReference>
<dbReference type="InterPro" id="IPR001870">
    <property type="entry name" value="B30.2/SPRY"/>
</dbReference>
<dbReference type="Ensembl" id="ENSPCET00000005511.1">
    <property type="protein sequence ID" value="ENSPCEP00000005322.1"/>
    <property type="gene ID" value="ENSPCEG00000004337.1"/>
</dbReference>
<dbReference type="InterPro" id="IPR006574">
    <property type="entry name" value="PRY"/>
</dbReference>
<evidence type="ECO:0000259" key="1">
    <source>
        <dbReference type="PROSITE" id="PS50188"/>
    </source>
</evidence>
<dbReference type="InterPro" id="IPR013320">
    <property type="entry name" value="ConA-like_dom_sf"/>
</dbReference>
<dbReference type="SMART" id="SM00589">
    <property type="entry name" value="PRY"/>
    <property type="match status" value="1"/>
</dbReference>
<dbReference type="FunFam" id="2.60.120.920:FF:000004">
    <property type="entry name" value="Butyrophilin subfamily 1 member A1"/>
    <property type="match status" value="1"/>
</dbReference>
<protein>
    <recommendedName>
        <fullName evidence="1">B30.2/SPRY domain-containing protein</fullName>
    </recommendedName>
</protein>
<dbReference type="SUPFAM" id="SSF49899">
    <property type="entry name" value="Concanavalin A-like lectins/glucanases"/>
    <property type="match status" value="1"/>
</dbReference>
<dbReference type="InterPro" id="IPR043136">
    <property type="entry name" value="B30.2/SPRY_sf"/>
</dbReference>
<dbReference type="InterPro" id="IPR003877">
    <property type="entry name" value="SPRY_dom"/>
</dbReference>
<dbReference type="PANTHER" id="PTHR24103">
    <property type="entry name" value="E3 UBIQUITIN-PROTEIN LIGASE TRIM"/>
    <property type="match status" value="1"/>
</dbReference>
<accession>A0A8C8VFZ8</accession>
<evidence type="ECO:0000313" key="3">
    <source>
        <dbReference type="Proteomes" id="UP000694393"/>
    </source>
</evidence>
<evidence type="ECO:0000313" key="2">
    <source>
        <dbReference type="Ensembl" id="ENSPCEP00000005322.1"/>
    </source>
</evidence>
<dbReference type="PRINTS" id="PR01407">
    <property type="entry name" value="BUTYPHLNCDUF"/>
</dbReference>
<dbReference type="Gene3D" id="2.60.120.920">
    <property type="match status" value="1"/>
</dbReference>
<name>A0A8C8VFZ8_9SAUR</name>
<dbReference type="Pfam" id="PF13765">
    <property type="entry name" value="PRY"/>
    <property type="match status" value="1"/>
</dbReference>
<dbReference type="AlphaFoldDB" id="A0A8C8VFZ8"/>
<reference evidence="2" key="1">
    <citation type="submission" date="2025-08" db="UniProtKB">
        <authorList>
            <consortium name="Ensembl"/>
        </authorList>
    </citation>
    <scope>IDENTIFICATION</scope>
</reference>
<feature type="domain" description="B30.2/SPRY" evidence="1">
    <location>
        <begin position="87"/>
        <end position="283"/>
    </location>
</feature>
<dbReference type="InterPro" id="IPR003879">
    <property type="entry name" value="Butyrophylin_SPRY"/>
</dbReference>
<dbReference type="CDD" id="cd12888">
    <property type="entry name" value="SPRY_PRY_TRIM7_like"/>
    <property type="match status" value="1"/>
</dbReference>
<dbReference type="PROSITE" id="PS50188">
    <property type="entry name" value="B302_SPRY"/>
    <property type="match status" value="1"/>
</dbReference>
<reference evidence="2" key="2">
    <citation type="submission" date="2025-09" db="UniProtKB">
        <authorList>
            <consortium name="Ensembl"/>
        </authorList>
    </citation>
    <scope>IDENTIFICATION</scope>
</reference>
<proteinExistence type="predicted"/>
<organism evidence="2 3">
    <name type="scientific">Pelusios castaneus</name>
    <name type="common">West African mud turtle</name>
    <dbReference type="NCBI Taxonomy" id="367368"/>
    <lineage>
        <taxon>Eukaryota</taxon>
        <taxon>Metazoa</taxon>
        <taxon>Chordata</taxon>
        <taxon>Craniata</taxon>
        <taxon>Vertebrata</taxon>
        <taxon>Euteleostomi</taxon>
        <taxon>Archelosauria</taxon>
        <taxon>Testudinata</taxon>
        <taxon>Testudines</taxon>
        <taxon>Pleurodira</taxon>
        <taxon>Pelomedusidae</taxon>
        <taxon>Pelusios</taxon>
    </lineage>
</organism>
<dbReference type="SMART" id="SM00449">
    <property type="entry name" value="SPRY"/>
    <property type="match status" value="1"/>
</dbReference>
<dbReference type="Pfam" id="PF00622">
    <property type="entry name" value="SPRY"/>
    <property type="match status" value="1"/>
</dbReference>